<accession>A0A2A2CYX0</accession>
<feature type="region of interest" description="Disordered" evidence="1">
    <location>
        <begin position="128"/>
        <end position="150"/>
    </location>
</feature>
<keyword evidence="3" id="KW-1185">Reference proteome</keyword>
<evidence type="ECO:0000313" key="3">
    <source>
        <dbReference type="Proteomes" id="UP000218944"/>
    </source>
</evidence>
<evidence type="ECO:0000256" key="1">
    <source>
        <dbReference type="SAM" id="MobiDB-lite"/>
    </source>
</evidence>
<feature type="compositionally biased region" description="Low complexity" evidence="1">
    <location>
        <begin position="130"/>
        <end position="139"/>
    </location>
</feature>
<evidence type="ECO:0000313" key="2">
    <source>
        <dbReference type="EMBL" id="PAU44300.1"/>
    </source>
</evidence>
<dbReference type="RefSeq" id="WP_095585068.1">
    <property type="nucleotide sequence ID" value="NZ_JAJQQQ010000001.1"/>
</dbReference>
<proteinExistence type="predicted"/>
<evidence type="ECO:0008006" key="4">
    <source>
        <dbReference type="Google" id="ProtNLM"/>
    </source>
</evidence>
<name>A0A2A2CYX0_9ACTN</name>
<comment type="caution">
    <text evidence="2">The sequence shown here is derived from an EMBL/GenBank/DDBJ whole genome shotgun (WGS) entry which is preliminary data.</text>
</comment>
<dbReference type="EMBL" id="NSJV01000690">
    <property type="protein sequence ID" value="PAU44300.1"/>
    <property type="molecule type" value="Genomic_DNA"/>
</dbReference>
<sequence length="238" mass="25162">MIWTGVPPALQEAKSGAMSGAKYMGSAEYESWCADFVSCVVDHSHANAAYGGSPTETPGNRWPAVVTWVEKTAMVPTAAARAGDLMVYRGYGPGNWGHIDIATGRQGSTLETVGGNESRSIRRQLGYGNRADGALRPRGGAPGAGEGPFLNPWPGSLARFSEGTGEFAGLVGDAVRRWRPLVERVIQELGGRGGTSLADVPLPATRDQTGQDRPVPVPIPPVPDVVGAHLRIDHGKWR</sequence>
<protein>
    <recommendedName>
        <fullName evidence="4">Peptidase C51 domain-containing protein</fullName>
    </recommendedName>
</protein>
<feature type="region of interest" description="Disordered" evidence="1">
    <location>
        <begin position="192"/>
        <end position="222"/>
    </location>
</feature>
<gene>
    <name evidence="2" type="ORF">CK936_35630</name>
</gene>
<dbReference type="AlphaFoldDB" id="A0A2A2CYX0"/>
<dbReference type="Proteomes" id="UP000218944">
    <property type="component" value="Unassembled WGS sequence"/>
</dbReference>
<organism evidence="2 3">
    <name type="scientific">Streptomyces albireticuli</name>
    <dbReference type="NCBI Taxonomy" id="1940"/>
    <lineage>
        <taxon>Bacteria</taxon>
        <taxon>Bacillati</taxon>
        <taxon>Actinomycetota</taxon>
        <taxon>Actinomycetes</taxon>
        <taxon>Kitasatosporales</taxon>
        <taxon>Streptomycetaceae</taxon>
        <taxon>Streptomyces</taxon>
    </lineage>
</organism>
<reference evidence="2 3" key="1">
    <citation type="submission" date="2017-08" db="EMBL/GenBank/DDBJ databases">
        <title>Genome sequence of Streptomyces albireticuli NRRL B-1670.</title>
        <authorList>
            <person name="Graham D.E."/>
            <person name="Mahan K.M."/>
            <person name="Klingeman D.M."/>
            <person name="Hettich R.L."/>
            <person name="Parry R.J."/>
            <person name="Spain J.C."/>
        </authorList>
    </citation>
    <scope>NUCLEOTIDE SEQUENCE [LARGE SCALE GENOMIC DNA]</scope>
    <source>
        <strain evidence="2 3">NRRL B-1670</strain>
    </source>
</reference>